<dbReference type="GO" id="GO:0016279">
    <property type="term" value="F:protein-lysine N-methyltransferase activity"/>
    <property type="evidence" value="ECO:0007669"/>
    <property type="project" value="InterPro"/>
</dbReference>
<dbReference type="STRING" id="1395571.TMS3_0105910"/>
<keyword evidence="6" id="KW-1185">Reference proteome</keyword>
<dbReference type="InterPro" id="IPR029063">
    <property type="entry name" value="SAM-dependent_MTases_sf"/>
</dbReference>
<keyword evidence="4" id="KW-0472">Membrane</keyword>
<keyword evidence="1 5" id="KW-0489">Methyltransferase</keyword>
<organism evidence="5 6">
    <name type="scientific">Pseudomonas taeanensis MS-3</name>
    <dbReference type="NCBI Taxonomy" id="1395571"/>
    <lineage>
        <taxon>Bacteria</taxon>
        <taxon>Pseudomonadati</taxon>
        <taxon>Pseudomonadota</taxon>
        <taxon>Gammaproteobacteria</taxon>
        <taxon>Pseudomonadales</taxon>
        <taxon>Pseudomonadaceae</taxon>
        <taxon>Pseudomonas</taxon>
    </lineage>
</organism>
<evidence type="ECO:0000256" key="4">
    <source>
        <dbReference type="SAM" id="Phobius"/>
    </source>
</evidence>
<keyword evidence="2 5" id="KW-0808">Transferase</keyword>
<dbReference type="AlphaFoldDB" id="A0A0A1YR51"/>
<gene>
    <name evidence="5" type="ORF">TMS3_0105910</name>
</gene>
<dbReference type="EMBL" id="AWSQ01000001">
    <property type="protein sequence ID" value="KFX71459.1"/>
    <property type="molecule type" value="Genomic_DNA"/>
</dbReference>
<dbReference type="InterPro" id="IPR026170">
    <property type="entry name" value="FAM173A/B"/>
</dbReference>
<dbReference type="SUPFAM" id="SSF53335">
    <property type="entry name" value="S-adenosyl-L-methionine-dependent methyltransferases"/>
    <property type="match status" value="1"/>
</dbReference>
<dbReference type="eggNOG" id="COG0220">
    <property type="taxonomic scope" value="Bacteria"/>
</dbReference>
<feature type="transmembrane region" description="Helical" evidence="4">
    <location>
        <begin position="65"/>
        <end position="81"/>
    </location>
</feature>
<proteinExistence type="predicted"/>
<dbReference type="Gene3D" id="3.40.50.150">
    <property type="entry name" value="Vaccinia Virus protein VP39"/>
    <property type="match status" value="1"/>
</dbReference>
<dbReference type="PANTHER" id="PTHR13610">
    <property type="entry name" value="METHYLTRANSFERASE DOMAIN-CONTAINING PROTEIN"/>
    <property type="match status" value="1"/>
</dbReference>
<dbReference type="OrthoDB" id="5611641at2"/>
<evidence type="ECO:0000256" key="2">
    <source>
        <dbReference type="ARBA" id="ARBA00022679"/>
    </source>
</evidence>
<dbReference type="PANTHER" id="PTHR13610:SF9">
    <property type="entry name" value="FI06469P"/>
    <property type="match status" value="1"/>
</dbReference>
<evidence type="ECO:0000313" key="5">
    <source>
        <dbReference type="EMBL" id="KFX71459.1"/>
    </source>
</evidence>
<dbReference type="GO" id="GO:0032259">
    <property type="term" value="P:methylation"/>
    <property type="evidence" value="ECO:0007669"/>
    <property type="project" value="UniProtKB-KW"/>
</dbReference>
<sequence length="258" mass="28665">MMRQLLGRYPALLALSAQLCATVLVGVLVYLAAQFGVWRPSWLLAGVAQGLLAASLGQCFGLSRWWWWLNLAFVPALLALSGAPLSPWVFFGGFLLVLLLNWNSFGEQVPLYLSGTKCRRQLADLLTRQAPGFSFVDLGCGPAGTLLWLARQFPQAQFVGVETAPLTFVIAWLRSVPQSNCRIRYESLWRTDLSAFAVVYCFLSPAPMAALWDKARGQMAAGSWLISNSFEVPGVPADQQVELRDWRQSRLLLWRMPG</sequence>
<evidence type="ECO:0000256" key="1">
    <source>
        <dbReference type="ARBA" id="ARBA00022603"/>
    </source>
</evidence>
<keyword evidence="3" id="KW-0949">S-adenosyl-L-methionine</keyword>
<feature type="transmembrane region" description="Helical" evidence="4">
    <location>
        <begin position="12"/>
        <end position="33"/>
    </location>
</feature>
<comment type="caution">
    <text evidence="5">The sequence shown here is derived from an EMBL/GenBank/DDBJ whole genome shotgun (WGS) entry which is preliminary data.</text>
</comment>
<protein>
    <submittedName>
        <fullName evidence="5">Trans-aconitate methyltransferase</fullName>
    </submittedName>
</protein>
<name>A0A0A1YR51_9PSED</name>
<reference evidence="5 6" key="1">
    <citation type="journal article" date="2014" name="Genome Announc.">
        <title>Draft Genome Sequence of Petroleum Oil-Degrading Marine Bacterium Pseudomonas taeanensis Strain MS-3, Isolated from a Crude Oil-Contaminated Seashore.</title>
        <authorList>
            <person name="Lee S.Y."/>
            <person name="Kim S.H."/>
            <person name="Lee D.G."/>
            <person name="Shin S."/>
            <person name="Yun S.H."/>
            <person name="Choi C.W."/>
            <person name="Chung Y.H."/>
            <person name="Choi J.S."/>
            <person name="Kahng H.Y."/>
            <person name="Kim S.I."/>
        </authorList>
    </citation>
    <scope>NUCLEOTIDE SEQUENCE [LARGE SCALE GENOMIC DNA]</scope>
    <source>
        <strain evidence="5 6">MS-3</strain>
    </source>
</reference>
<accession>A0A0A1YR51</accession>
<evidence type="ECO:0000313" key="6">
    <source>
        <dbReference type="Proteomes" id="UP000030063"/>
    </source>
</evidence>
<dbReference type="Proteomes" id="UP000030063">
    <property type="component" value="Unassembled WGS sequence"/>
</dbReference>
<keyword evidence="4" id="KW-1133">Transmembrane helix</keyword>
<evidence type="ECO:0000256" key="3">
    <source>
        <dbReference type="ARBA" id="ARBA00022691"/>
    </source>
</evidence>
<dbReference type="RefSeq" id="WP_025164305.1">
    <property type="nucleotide sequence ID" value="NZ_AWSQ01000001.1"/>
</dbReference>
<keyword evidence="4" id="KW-0812">Transmembrane</keyword>